<dbReference type="GO" id="GO:0007089">
    <property type="term" value="P:traversing start control point of mitotic cell cycle"/>
    <property type="evidence" value="ECO:0007669"/>
    <property type="project" value="EnsemblFungi"/>
</dbReference>
<evidence type="ECO:0000259" key="8">
    <source>
        <dbReference type="Pfam" id="PF05285"/>
    </source>
</evidence>
<evidence type="ECO:0000259" key="10">
    <source>
        <dbReference type="Pfam" id="PF21638"/>
    </source>
</evidence>
<reference evidence="11 12" key="1">
    <citation type="submission" date="2016-08" db="EMBL/GenBank/DDBJ databases">
        <title>Genomes of anaerobic fungi encode conserved fungal cellulosomes for biomass hydrolysis.</title>
        <authorList>
            <consortium name="DOE Joint Genome Institute"/>
            <person name="Haitjema C.H."/>
            <person name="Gilmore S.P."/>
            <person name="Henske J.K."/>
            <person name="Solomon K.V."/>
            <person name="De Groot R."/>
            <person name="Kuo A."/>
            <person name="Mondo S.J."/>
            <person name="Salamov A.A."/>
            <person name="Labutti K."/>
            <person name="Zhao Z."/>
            <person name="Chiniquy J."/>
            <person name="Barry K."/>
            <person name="Brewer H.M."/>
            <person name="Purvine S.O."/>
            <person name="Wright A.T."/>
            <person name="Boxma B."/>
            <person name="Van Alen T."/>
            <person name="Hackstein J.H."/>
            <person name="Baker S.E."/>
            <person name="Grigoriev I.V."/>
            <person name="O'Malley M.A."/>
        </authorList>
    </citation>
    <scope>NUCLEOTIDE SEQUENCE [LARGE SCALE GENOMIC DNA]</scope>
    <source>
        <strain evidence="12">finn</strain>
    </source>
</reference>
<accession>A0A1Y1VFE5</accession>
<dbReference type="GO" id="GO:0015031">
    <property type="term" value="P:protein transport"/>
    <property type="evidence" value="ECO:0007669"/>
    <property type="project" value="UniProtKB-KW"/>
</dbReference>
<keyword evidence="3 6" id="KW-0690">Ribosome biogenesis</keyword>
<dbReference type="STRING" id="1754191.A0A1Y1VFE5"/>
<dbReference type="GO" id="GO:0005730">
    <property type="term" value="C:nucleolus"/>
    <property type="evidence" value="ECO:0007669"/>
    <property type="project" value="UniProtKB-SubCell"/>
</dbReference>
<evidence type="ECO:0000256" key="2">
    <source>
        <dbReference type="ARBA" id="ARBA00022448"/>
    </source>
</evidence>
<evidence type="ECO:0000256" key="5">
    <source>
        <dbReference type="ARBA" id="ARBA00023242"/>
    </source>
</evidence>
<feature type="compositionally biased region" description="Basic and acidic residues" evidence="7">
    <location>
        <begin position="575"/>
        <end position="589"/>
    </location>
</feature>
<evidence type="ECO:0000256" key="1">
    <source>
        <dbReference type="ARBA" id="ARBA00005783"/>
    </source>
</evidence>
<feature type="region of interest" description="Disordered" evidence="7">
    <location>
        <begin position="575"/>
        <end position="606"/>
    </location>
</feature>
<evidence type="ECO:0000256" key="4">
    <source>
        <dbReference type="ARBA" id="ARBA00022927"/>
    </source>
</evidence>
<evidence type="ECO:0000256" key="6">
    <source>
        <dbReference type="RuleBase" id="RU365057"/>
    </source>
</evidence>
<comment type="similarity">
    <text evidence="1 6">Belongs to the SDA1 family.</text>
</comment>
<feature type="domain" description="SDA1 middle" evidence="8">
    <location>
        <begin position="491"/>
        <end position="633"/>
    </location>
</feature>
<feature type="region of interest" description="Disordered" evidence="7">
    <location>
        <begin position="493"/>
        <end position="512"/>
    </location>
</feature>
<feature type="domain" description="SDA1 N-terminal" evidence="9">
    <location>
        <begin position="63"/>
        <end position="421"/>
    </location>
</feature>
<keyword evidence="5 6" id="KW-0539">Nucleus</keyword>
<dbReference type="AlphaFoldDB" id="A0A1Y1VFE5"/>
<reference evidence="11 12" key="2">
    <citation type="submission" date="2016-08" db="EMBL/GenBank/DDBJ databases">
        <title>Pervasive Adenine N6-methylation of Active Genes in Fungi.</title>
        <authorList>
            <consortium name="DOE Joint Genome Institute"/>
            <person name="Mondo S.J."/>
            <person name="Dannebaum R.O."/>
            <person name="Kuo R.C."/>
            <person name="Labutti K."/>
            <person name="Haridas S."/>
            <person name="Kuo A."/>
            <person name="Salamov A."/>
            <person name="Ahrendt S.R."/>
            <person name="Lipzen A."/>
            <person name="Sullivan W."/>
            <person name="Andreopoulos W.B."/>
            <person name="Clum A."/>
            <person name="Lindquist E."/>
            <person name="Daum C."/>
            <person name="Ramamoorthy G.K."/>
            <person name="Gryganskyi A."/>
            <person name="Culley D."/>
            <person name="Magnuson J.K."/>
            <person name="James T.Y."/>
            <person name="O'Malley M.A."/>
            <person name="Stajich J.E."/>
            <person name="Spatafora J.W."/>
            <person name="Visel A."/>
            <person name="Grigoriev I.V."/>
        </authorList>
    </citation>
    <scope>NUCLEOTIDE SEQUENCE [LARGE SCALE GENOMIC DNA]</scope>
    <source>
        <strain evidence="12">finn</strain>
    </source>
</reference>
<dbReference type="InterPro" id="IPR007949">
    <property type="entry name" value="SDA1_MD"/>
</dbReference>
<dbReference type="InterPro" id="IPR027312">
    <property type="entry name" value="Sda1"/>
</dbReference>
<dbReference type="PANTHER" id="PTHR12730:SF0">
    <property type="entry name" value="PROTEIN SDA1 HOMOLOG"/>
    <property type="match status" value="1"/>
</dbReference>
<dbReference type="Proteomes" id="UP000193719">
    <property type="component" value="Unassembled WGS sequence"/>
</dbReference>
<feature type="region of interest" description="Disordered" evidence="7">
    <location>
        <begin position="634"/>
        <end position="654"/>
    </location>
</feature>
<feature type="compositionally biased region" description="Basic and acidic residues" evidence="7">
    <location>
        <begin position="539"/>
        <end position="556"/>
    </location>
</feature>
<dbReference type="EMBL" id="MCFH01000011">
    <property type="protein sequence ID" value="ORX54203.1"/>
    <property type="molecule type" value="Genomic_DNA"/>
</dbReference>
<evidence type="ECO:0000259" key="9">
    <source>
        <dbReference type="Pfam" id="PF08158"/>
    </source>
</evidence>
<keyword evidence="2 6" id="KW-0813">Transport</keyword>
<feature type="compositionally biased region" description="Acidic residues" evidence="7">
    <location>
        <begin position="500"/>
        <end position="512"/>
    </location>
</feature>
<evidence type="ECO:0000256" key="7">
    <source>
        <dbReference type="SAM" id="MobiDB-lite"/>
    </source>
</evidence>
<dbReference type="InterPro" id="IPR048292">
    <property type="entry name" value="SDA1_C"/>
</dbReference>
<dbReference type="OrthoDB" id="2196187at2759"/>
<evidence type="ECO:0000313" key="11">
    <source>
        <dbReference type="EMBL" id="ORX54203.1"/>
    </source>
</evidence>
<evidence type="ECO:0000256" key="3">
    <source>
        <dbReference type="ARBA" id="ARBA00022517"/>
    </source>
</evidence>
<name>A0A1Y1VFE5_9FUNG</name>
<comment type="function">
    <text evidence="6">Required for 60S pre-ribosomal subunits export to the cytoplasm.</text>
</comment>
<feature type="compositionally biased region" description="Acidic residues" evidence="7">
    <location>
        <begin position="522"/>
        <end position="538"/>
    </location>
</feature>
<comment type="subcellular location">
    <subcellularLocation>
        <location evidence="6">Nucleus</location>
        <location evidence="6">Nucleolus</location>
    </subcellularLocation>
</comment>
<dbReference type="GO" id="GO:0042273">
    <property type="term" value="P:ribosomal large subunit biogenesis"/>
    <property type="evidence" value="ECO:0007669"/>
    <property type="project" value="UniProtKB-UniRule"/>
</dbReference>
<keyword evidence="12" id="KW-1185">Reference proteome</keyword>
<sequence>MGRKNRGSTLIQNLPQLQNLIKRDPISYKDEFFRQWRHYESQLAIFQLKPESESEEFGELITFLSHVSNCYPKETTEFPQQIIDILSQHYMILSPDLRKTMVQALILLKNKDVVSTANLLSLFFTLFRCKDKLLRTLLHTYIVTDIKNSNAKHKNNKLNKTLQNFMFKMLNDTDDIAARESLKVMIDLYRKNIWNDEKTVNIIAQACLSKTQKIAATAVAFFLGVNNNKEEEEEEEDIDIGYMKRTMKITKKTKSKQAQMERALTTLKKKERQRNKAEVFNFSALHLINDPQGFTEKLFSRLKQVTSTSEFSFEVRVQMINLISRLIGVHKLILLNFYTFIIKYLVPHQRDVTQILAYTAQSIHDLIPPDAIEPIVEAISNNFLWTNCASEVIIVGLNSLREICNRAPLSMNERLLQSLVADFKIHQDSGVTAAAKSLISLYREINPEMLKKKDRGKIASINLKDIKAPQYGEVKINDTVEGMDLLMKYEKKKEEKENNENNDNEDPGEGWEGWEVDSEAEVFSDENDEIQDEETEEDKAEKERIKMIEKKKATEELTTRILTDEDFNKLKRLRHHEEIKRMTGNKEDEYISDSSEEEDEDEKKEYLDADDLTVHIKRKKSDYAERIESIKRGREGREKFGSRKGKERASVTNAEKAKKNKAFMMVVHKRSVQNKAKKSLREKQKILRAHIKKQKMKLK</sequence>
<protein>
    <recommendedName>
        <fullName evidence="6">Protein SDA1</fullName>
    </recommendedName>
</protein>
<proteinExistence type="inferred from homology"/>
<dbReference type="SUPFAM" id="SSF48371">
    <property type="entry name" value="ARM repeat"/>
    <property type="match status" value="1"/>
</dbReference>
<dbReference type="PANTHER" id="PTHR12730">
    <property type="entry name" value="HSDA/SDA1-RELATED"/>
    <property type="match status" value="1"/>
</dbReference>
<evidence type="ECO:0000313" key="12">
    <source>
        <dbReference type="Proteomes" id="UP000193719"/>
    </source>
</evidence>
<dbReference type="Pfam" id="PF21638">
    <property type="entry name" value="SDA1_C"/>
    <property type="match status" value="1"/>
</dbReference>
<feature type="region of interest" description="Disordered" evidence="7">
    <location>
        <begin position="522"/>
        <end position="556"/>
    </location>
</feature>
<dbReference type="InterPro" id="IPR012977">
    <property type="entry name" value="SDA1_N"/>
</dbReference>
<feature type="compositionally biased region" description="Acidic residues" evidence="7">
    <location>
        <begin position="590"/>
        <end position="602"/>
    </location>
</feature>
<gene>
    <name evidence="11" type="ORF">BCR36DRAFT_322521</name>
</gene>
<dbReference type="GO" id="GO:0000055">
    <property type="term" value="P:ribosomal large subunit export from nucleus"/>
    <property type="evidence" value="ECO:0007669"/>
    <property type="project" value="UniProtKB-UniRule"/>
</dbReference>
<dbReference type="Pfam" id="PF08158">
    <property type="entry name" value="SDA1_HEAT"/>
    <property type="match status" value="1"/>
</dbReference>
<comment type="caution">
    <text evidence="11">The sequence shown here is derived from an EMBL/GenBank/DDBJ whole genome shotgun (WGS) entry which is preliminary data.</text>
</comment>
<feature type="domain" description="SDA1 C-terminal" evidence="10">
    <location>
        <begin position="650"/>
        <end position="695"/>
    </location>
</feature>
<keyword evidence="4 6" id="KW-0653">Protein transport</keyword>
<dbReference type="Pfam" id="PF05285">
    <property type="entry name" value="SDA1_dom"/>
    <property type="match status" value="1"/>
</dbReference>
<organism evidence="11 12">
    <name type="scientific">Piromyces finnis</name>
    <dbReference type="NCBI Taxonomy" id="1754191"/>
    <lineage>
        <taxon>Eukaryota</taxon>
        <taxon>Fungi</taxon>
        <taxon>Fungi incertae sedis</taxon>
        <taxon>Chytridiomycota</taxon>
        <taxon>Chytridiomycota incertae sedis</taxon>
        <taxon>Neocallimastigomycetes</taxon>
        <taxon>Neocallimastigales</taxon>
        <taxon>Neocallimastigaceae</taxon>
        <taxon>Piromyces</taxon>
    </lineage>
</organism>
<dbReference type="InterPro" id="IPR016024">
    <property type="entry name" value="ARM-type_fold"/>
</dbReference>